<sequence length="215" mass="23814">MQIDPQQQSQKENYKLLIGSVLPRPIAFVTSRNGNGVVNAAPFSFFTVVSTNPPMVSISVGRKPGNVQKDTTRNIAEMKEFVVHVVDGENVERVNQTAIDFPPDVSEVEAVGFDLVPSVKIQTPRIAQAKVQMECVLDRILPMGGTPDAPNTDLIIGQVVMFHVRDDLLAEGRIDTRLLDPIGRLAGTSYGTIGQTFSLPRLSFEEWQQRKREQE</sequence>
<evidence type="ECO:0000259" key="5">
    <source>
        <dbReference type="SMART" id="SM00903"/>
    </source>
</evidence>
<evidence type="ECO:0000256" key="4">
    <source>
        <dbReference type="ARBA" id="ARBA00038054"/>
    </source>
</evidence>
<dbReference type="KEGG" id="pabs:JIR001_11460"/>
<protein>
    <submittedName>
        <fullName evidence="6">Flavin reductase</fullName>
    </submittedName>
</protein>
<evidence type="ECO:0000256" key="1">
    <source>
        <dbReference type="ARBA" id="ARBA00001917"/>
    </source>
</evidence>
<keyword evidence="7" id="KW-1185">Reference proteome</keyword>
<name>A0A8D5ZNH7_9BACL</name>
<dbReference type="Proteomes" id="UP000677436">
    <property type="component" value="Chromosome"/>
</dbReference>
<dbReference type="GO" id="GO:0010181">
    <property type="term" value="F:FMN binding"/>
    <property type="evidence" value="ECO:0007669"/>
    <property type="project" value="InterPro"/>
</dbReference>
<dbReference type="AlphaFoldDB" id="A0A8D5ZNH7"/>
<keyword evidence="2" id="KW-0285">Flavoprotein</keyword>
<dbReference type="PANTHER" id="PTHR33798:SF5">
    <property type="entry name" value="FLAVIN REDUCTASE LIKE DOMAIN-CONTAINING PROTEIN"/>
    <property type="match status" value="1"/>
</dbReference>
<comment type="cofactor">
    <cofactor evidence="1">
        <name>FMN</name>
        <dbReference type="ChEBI" id="CHEBI:58210"/>
    </cofactor>
</comment>
<evidence type="ECO:0000313" key="7">
    <source>
        <dbReference type="Proteomes" id="UP000677436"/>
    </source>
</evidence>
<evidence type="ECO:0000256" key="2">
    <source>
        <dbReference type="ARBA" id="ARBA00022630"/>
    </source>
</evidence>
<organism evidence="6 7">
    <name type="scientific">Polycladomyces abyssicola</name>
    <dbReference type="NCBI Taxonomy" id="1125966"/>
    <lineage>
        <taxon>Bacteria</taxon>
        <taxon>Bacillati</taxon>
        <taxon>Bacillota</taxon>
        <taxon>Bacilli</taxon>
        <taxon>Bacillales</taxon>
        <taxon>Thermoactinomycetaceae</taxon>
        <taxon>Polycladomyces</taxon>
    </lineage>
</organism>
<dbReference type="InterPro" id="IPR002563">
    <property type="entry name" value="Flavin_Rdtase-like_dom"/>
</dbReference>
<dbReference type="Gene3D" id="2.30.110.10">
    <property type="entry name" value="Electron Transport, Fmn-binding Protein, Chain A"/>
    <property type="match status" value="1"/>
</dbReference>
<dbReference type="EMBL" id="AP024601">
    <property type="protein sequence ID" value="BCU81363.1"/>
    <property type="molecule type" value="Genomic_DNA"/>
</dbReference>
<proteinExistence type="inferred from homology"/>
<gene>
    <name evidence="6" type="ORF">JIR001_11460</name>
</gene>
<evidence type="ECO:0000256" key="3">
    <source>
        <dbReference type="ARBA" id="ARBA00022643"/>
    </source>
</evidence>
<accession>A0A8D5ZNH7</accession>
<dbReference type="SMART" id="SM00903">
    <property type="entry name" value="Flavin_Reduct"/>
    <property type="match status" value="1"/>
</dbReference>
<dbReference type="RefSeq" id="WP_212774606.1">
    <property type="nucleotide sequence ID" value="NZ_AP024601.1"/>
</dbReference>
<keyword evidence="3" id="KW-0288">FMN</keyword>
<reference evidence="6" key="2">
    <citation type="journal article" date="2021" name="Microbiol. Resour. Announc.">
        <title>Complete Genome Sequence of Polycladomyces abyssicola JIR-001T, Isolated from Hemipelagic Sediment in Deep Seawater.</title>
        <authorList>
            <person name="Tsubouchi T."/>
            <person name="Kaneko Y."/>
        </authorList>
    </citation>
    <scope>NUCLEOTIDE SEQUENCE</scope>
    <source>
        <strain evidence="6">JIR-001</strain>
    </source>
</reference>
<dbReference type="GO" id="GO:0016646">
    <property type="term" value="F:oxidoreductase activity, acting on the CH-NH group of donors, NAD or NADP as acceptor"/>
    <property type="evidence" value="ECO:0007669"/>
    <property type="project" value="UniProtKB-ARBA"/>
</dbReference>
<dbReference type="Pfam" id="PF01613">
    <property type="entry name" value="Flavin_Reduct"/>
    <property type="match status" value="1"/>
</dbReference>
<reference evidence="6" key="1">
    <citation type="journal article" date="2013" name="Int. J. Syst. Evol. Microbiol.">
        <title>Polycladomyces abyssicola gen. nov., sp. nov., a thermophilic filamentous bacterium isolated from hemipelagic sediment.</title>
        <authorList>
            <person name="Tsubouchi T."/>
            <person name="Shimane Y."/>
            <person name="Mori K."/>
            <person name="Usui K."/>
            <person name="Hiraki T."/>
            <person name="Tame A."/>
            <person name="Uematsu K."/>
            <person name="Maruyama T."/>
            <person name="Hatada Y."/>
        </authorList>
    </citation>
    <scope>NUCLEOTIDE SEQUENCE</scope>
    <source>
        <strain evidence="6">JIR-001</strain>
    </source>
</reference>
<feature type="domain" description="Flavin reductase like" evidence="5">
    <location>
        <begin position="19"/>
        <end position="177"/>
    </location>
</feature>
<dbReference type="InterPro" id="IPR012349">
    <property type="entry name" value="Split_barrel_FMN-bd"/>
</dbReference>
<comment type="similarity">
    <text evidence="4">Belongs to the flavoredoxin family.</text>
</comment>
<evidence type="ECO:0000313" key="6">
    <source>
        <dbReference type="EMBL" id="BCU81363.1"/>
    </source>
</evidence>
<dbReference type="SUPFAM" id="SSF50475">
    <property type="entry name" value="FMN-binding split barrel"/>
    <property type="match status" value="1"/>
</dbReference>
<dbReference type="PANTHER" id="PTHR33798">
    <property type="entry name" value="FLAVOPROTEIN OXYGENASE"/>
    <property type="match status" value="1"/>
</dbReference>